<evidence type="ECO:0000256" key="1">
    <source>
        <dbReference type="SAM" id="Phobius"/>
    </source>
</evidence>
<dbReference type="EMBL" id="NASZ01000018">
    <property type="protein sequence ID" value="MBD0725864.1"/>
    <property type="molecule type" value="Genomic_DNA"/>
</dbReference>
<evidence type="ECO:0000313" key="3">
    <source>
        <dbReference type="Proteomes" id="UP000661715"/>
    </source>
</evidence>
<dbReference type="RefSeq" id="WP_188221025.1">
    <property type="nucleotide sequence ID" value="NZ_NASZ01000018.1"/>
</dbReference>
<keyword evidence="1" id="KW-0472">Membrane</keyword>
<accession>A0ABR7USJ1</accession>
<keyword evidence="1" id="KW-1133">Transmembrane helix</keyword>
<dbReference type="Proteomes" id="UP000661715">
    <property type="component" value="Unassembled WGS sequence"/>
</dbReference>
<reference evidence="2 3" key="1">
    <citation type="journal article" date="2020" name="Microbiol. Res.">
        <title>Flavobacterium pokkalii sp. nov., a novel plant growth promoting native rhizobacteria isolated from pokkali rice grown in coastal saline affected agricultural regions of southern India, Kerala.</title>
        <authorList>
            <person name="Menon R.R."/>
            <person name="Kumari S."/>
            <person name="Viver T."/>
            <person name="Rameshkumar N."/>
        </authorList>
    </citation>
    <scope>NUCLEOTIDE SEQUENCE [LARGE SCALE GENOMIC DNA]</scope>
    <source>
        <strain evidence="2 3">L1I52</strain>
    </source>
</reference>
<feature type="transmembrane region" description="Helical" evidence="1">
    <location>
        <begin position="366"/>
        <end position="391"/>
    </location>
</feature>
<keyword evidence="1" id="KW-0812">Transmembrane</keyword>
<evidence type="ECO:0000313" key="2">
    <source>
        <dbReference type="EMBL" id="MBD0725864.1"/>
    </source>
</evidence>
<organism evidence="2 3">
    <name type="scientific">Flavobacterium pokkalii</name>
    <dbReference type="NCBI Taxonomy" id="1940408"/>
    <lineage>
        <taxon>Bacteria</taxon>
        <taxon>Pseudomonadati</taxon>
        <taxon>Bacteroidota</taxon>
        <taxon>Flavobacteriia</taxon>
        <taxon>Flavobacteriales</taxon>
        <taxon>Flavobacteriaceae</taxon>
        <taxon>Flavobacterium</taxon>
    </lineage>
</organism>
<gene>
    <name evidence="2" type="ORF">B6A10_11790</name>
</gene>
<comment type="caution">
    <text evidence="2">The sequence shown here is derived from an EMBL/GenBank/DDBJ whole genome shotgun (WGS) entry which is preliminary data.</text>
</comment>
<sequence>MSSNETLKTIINEFLSILNNDIAKNSLVFDGSNLRFKIENNYPSSLEIAKKIFKTINELLNGEIEIKLTSCKLKNTFFYFDYDNYLRDYEYYKDAFTNSNIIILDFETKILFKEIDEEFTIEKADMFNYVQHRELQEFLISKNEFTPYHDNLSKQFVIIGKEKGAFHIGYNLLEKRKISNEDIKPFIEELKTEFVKKEFIQFFKDVIINSIHSTDIKDRFFELTKSLKLLLNLTAKDYESYVLDFAIDKIKSKFKEERNKYFESLEKSIDTVSKQIVSFPLTFGATAFASYQVKDKPWILILIVIAYLLYTFIAFKVLSITDYNILCLKSDVKKEEDEIKNGYEKVYADFKEDFIKIWTKIRKLEGLVLILKWILSLLFIIFLLFALVQIFNPVASDKKEKISVETQNINIIVKEKKHPKEN</sequence>
<feature type="transmembrane region" description="Helical" evidence="1">
    <location>
        <begin position="298"/>
        <end position="318"/>
    </location>
</feature>
<keyword evidence="3" id="KW-1185">Reference proteome</keyword>
<protein>
    <submittedName>
        <fullName evidence="2">Uncharacterized protein</fullName>
    </submittedName>
</protein>
<name>A0ABR7USJ1_9FLAO</name>
<proteinExistence type="predicted"/>